<dbReference type="PANTHER" id="PTHR12741:SF48">
    <property type="entry name" value="1,3-BETA-GLUCAN SYNTHASE COMPONENT FKS1-RELATED"/>
    <property type="match status" value="1"/>
</dbReference>
<dbReference type="GO" id="GO:0005886">
    <property type="term" value="C:plasma membrane"/>
    <property type="evidence" value="ECO:0007669"/>
    <property type="project" value="TreeGrafter"/>
</dbReference>
<dbReference type="AlphaFoldDB" id="A0AAW2RIP3"/>
<sequence length="156" mass="17691">MLGTILMKGYKAAELNTEDQVKDEVPIYSVAYVDEIEDTGGDKAGKTVEKVYYSALVKAMPKSVDSSEPEKLDQYLHILTLCDHGMFHFPGQLWKKPKNENLLRRFLKKHGVRKPTILGLREHIFTGSVSSLAWFMSNQENSFVNHRPKVAGQPLK</sequence>
<name>A0AAW2RIP3_9LAMI</name>
<evidence type="ECO:0000313" key="1">
    <source>
        <dbReference type="EMBL" id="KAL0379942.1"/>
    </source>
</evidence>
<dbReference type="EMBL" id="JACGWK010000001">
    <property type="protein sequence ID" value="KAL0379942.1"/>
    <property type="molecule type" value="Genomic_DNA"/>
</dbReference>
<reference evidence="1" key="1">
    <citation type="submission" date="2020-06" db="EMBL/GenBank/DDBJ databases">
        <authorList>
            <person name="Li T."/>
            <person name="Hu X."/>
            <person name="Zhang T."/>
            <person name="Song X."/>
            <person name="Zhang H."/>
            <person name="Dai N."/>
            <person name="Sheng W."/>
            <person name="Hou X."/>
            <person name="Wei L."/>
        </authorList>
    </citation>
    <scope>NUCLEOTIDE SEQUENCE</scope>
    <source>
        <strain evidence="1">G01</strain>
        <tissue evidence="1">Leaf</tissue>
    </source>
</reference>
<reference evidence="1" key="2">
    <citation type="journal article" date="2024" name="Plant">
        <title>Genomic evolution and insights into agronomic trait innovations of Sesamum species.</title>
        <authorList>
            <person name="Miao H."/>
            <person name="Wang L."/>
            <person name="Qu L."/>
            <person name="Liu H."/>
            <person name="Sun Y."/>
            <person name="Le M."/>
            <person name="Wang Q."/>
            <person name="Wei S."/>
            <person name="Zheng Y."/>
            <person name="Lin W."/>
            <person name="Duan Y."/>
            <person name="Cao H."/>
            <person name="Xiong S."/>
            <person name="Wang X."/>
            <person name="Wei L."/>
            <person name="Li C."/>
            <person name="Ma Q."/>
            <person name="Ju M."/>
            <person name="Zhao R."/>
            <person name="Li G."/>
            <person name="Mu C."/>
            <person name="Tian Q."/>
            <person name="Mei H."/>
            <person name="Zhang T."/>
            <person name="Gao T."/>
            <person name="Zhang H."/>
        </authorList>
    </citation>
    <scope>NUCLEOTIDE SEQUENCE</scope>
    <source>
        <strain evidence="1">G01</strain>
    </source>
</reference>
<dbReference type="GO" id="GO:0046527">
    <property type="term" value="F:glucosyltransferase activity"/>
    <property type="evidence" value="ECO:0007669"/>
    <property type="project" value="TreeGrafter"/>
</dbReference>
<dbReference type="PANTHER" id="PTHR12741">
    <property type="entry name" value="LYST-INTERACTING PROTEIN LIP5 DOPAMINE RESPONSIVE PROTEIN DRG-1"/>
    <property type="match status" value="1"/>
</dbReference>
<protein>
    <submittedName>
        <fullName evidence="1">Callose synthase 1</fullName>
    </submittedName>
</protein>
<comment type="caution">
    <text evidence="1">The sequence shown here is derived from an EMBL/GenBank/DDBJ whole genome shotgun (WGS) entry which is preliminary data.</text>
</comment>
<gene>
    <name evidence="1" type="ORF">Sangu_0058500</name>
</gene>
<organism evidence="1">
    <name type="scientific">Sesamum angustifolium</name>
    <dbReference type="NCBI Taxonomy" id="2727405"/>
    <lineage>
        <taxon>Eukaryota</taxon>
        <taxon>Viridiplantae</taxon>
        <taxon>Streptophyta</taxon>
        <taxon>Embryophyta</taxon>
        <taxon>Tracheophyta</taxon>
        <taxon>Spermatophyta</taxon>
        <taxon>Magnoliopsida</taxon>
        <taxon>eudicotyledons</taxon>
        <taxon>Gunneridae</taxon>
        <taxon>Pentapetalae</taxon>
        <taxon>asterids</taxon>
        <taxon>lamiids</taxon>
        <taxon>Lamiales</taxon>
        <taxon>Pedaliaceae</taxon>
        <taxon>Sesamum</taxon>
    </lineage>
</organism>
<accession>A0AAW2RIP3</accession>
<proteinExistence type="predicted"/>